<dbReference type="InterPro" id="IPR029044">
    <property type="entry name" value="Nucleotide-diphossugar_trans"/>
</dbReference>
<dbReference type="Pfam" id="PF00535">
    <property type="entry name" value="Glycos_transf_2"/>
    <property type="match status" value="1"/>
</dbReference>
<dbReference type="STRING" id="579105.SAMN04488096_104235"/>
<keyword evidence="4" id="KW-0808">Transferase</keyword>
<feature type="domain" description="Glycosyltransferase 2-like" evidence="3">
    <location>
        <begin position="6"/>
        <end position="122"/>
    </location>
</feature>
<evidence type="ECO:0000313" key="4">
    <source>
        <dbReference type="EMBL" id="SHI78071.1"/>
    </source>
</evidence>
<organism evidence="4 5">
    <name type="scientific">Mesonia phycicola</name>
    <dbReference type="NCBI Taxonomy" id="579105"/>
    <lineage>
        <taxon>Bacteria</taxon>
        <taxon>Pseudomonadati</taxon>
        <taxon>Bacteroidota</taxon>
        <taxon>Flavobacteriia</taxon>
        <taxon>Flavobacteriales</taxon>
        <taxon>Flavobacteriaceae</taxon>
        <taxon>Mesonia</taxon>
    </lineage>
</organism>
<dbReference type="GO" id="GO:0016740">
    <property type="term" value="F:transferase activity"/>
    <property type="evidence" value="ECO:0007669"/>
    <property type="project" value="UniProtKB-KW"/>
</dbReference>
<proteinExistence type="inferred from homology"/>
<dbReference type="OrthoDB" id="9815923at2"/>
<dbReference type="PANTHER" id="PTHR43630:SF2">
    <property type="entry name" value="GLYCOSYLTRANSFERASE"/>
    <property type="match status" value="1"/>
</dbReference>
<sequence length="252" mass="29874">MEKLTALIPTGNEIHNIKEVIASVDFADEILVVDSYSNDGTYEVAKKLADRVIRREYKYSASQKNWAIPQAKYEWILLVDADERVTPELKKEILEILKNPPQDQTVAYSIGRKNHFMGKHVKHSGWKNDKVTRLFKKSKCRYENKHVHAEIIADGKVKKLNSKFYHNTYITIDKFLEKMNRYAWWQAKDYDKKIGRLTPYHFIIKPMYSFFKHYIMQGGFRDGVVGLTIAYIHGYTVFMRYVKVWLLRRDRK</sequence>
<evidence type="ECO:0000256" key="2">
    <source>
        <dbReference type="SAM" id="Phobius"/>
    </source>
</evidence>
<reference evidence="4 5" key="1">
    <citation type="submission" date="2016-11" db="EMBL/GenBank/DDBJ databases">
        <authorList>
            <person name="Jaros S."/>
            <person name="Januszkiewicz K."/>
            <person name="Wedrychowicz H."/>
        </authorList>
    </citation>
    <scope>NUCLEOTIDE SEQUENCE [LARGE SCALE GENOMIC DNA]</scope>
    <source>
        <strain evidence="4 5">DSM 21425</strain>
    </source>
</reference>
<dbReference type="PANTHER" id="PTHR43630">
    <property type="entry name" value="POLY-BETA-1,6-N-ACETYL-D-GLUCOSAMINE SYNTHASE"/>
    <property type="match status" value="1"/>
</dbReference>
<evidence type="ECO:0000313" key="5">
    <source>
        <dbReference type="Proteomes" id="UP000184225"/>
    </source>
</evidence>
<protein>
    <submittedName>
        <fullName evidence="4">Glycosyl transferase family 2</fullName>
    </submittedName>
</protein>
<keyword evidence="2" id="KW-0472">Membrane</keyword>
<accession>A0A1M6DXY3</accession>
<dbReference type="Proteomes" id="UP000184225">
    <property type="component" value="Unassembled WGS sequence"/>
</dbReference>
<keyword evidence="2" id="KW-0812">Transmembrane</keyword>
<dbReference type="EMBL" id="FQYY01000004">
    <property type="protein sequence ID" value="SHI78071.1"/>
    <property type="molecule type" value="Genomic_DNA"/>
</dbReference>
<dbReference type="InterPro" id="IPR001173">
    <property type="entry name" value="Glyco_trans_2-like"/>
</dbReference>
<dbReference type="AlphaFoldDB" id="A0A1M6DXY3"/>
<comment type="similarity">
    <text evidence="1">Belongs to the glycosyltransferase 2 family. WaaE/KdtX subfamily.</text>
</comment>
<feature type="transmembrane region" description="Helical" evidence="2">
    <location>
        <begin position="223"/>
        <end position="242"/>
    </location>
</feature>
<evidence type="ECO:0000259" key="3">
    <source>
        <dbReference type="Pfam" id="PF00535"/>
    </source>
</evidence>
<dbReference type="Gene3D" id="3.90.550.10">
    <property type="entry name" value="Spore Coat Polysaccharide Biosynthesis Protein SpsA, Chain A"/>
    <property type="match status" value="1"/>
</dbReference>
<evidence type="ECO:0000256" key="1">
    <source>
        <dbReference type="ARBA" id="ARBA00038494"/>
    </source>
</evidence>
<gene>
    <name evidence="4" type="ORF">SAMN04488096_104235</name>
</gene>
<keyword evidence="2" id="KW-1133">Transmembrane helix</keyword>
<dbReference type="RefSeq" id="WP_073149870.1">
    <property type="nucleotide sequence ID" value="NZ_FQYY01000004.1"/>
</dbReference>
<keyword evidence="5" id="KW-1185">Reference proteome</keyword>
<dbReference type="SUPFAM" id="SSF53448">
    <property type="entry name" value="Nucleotide-diphospho-sugar transferases"/>
    <property type="match status" value="1"/>
</dbReference>
<name>A0A1M6DXY3_9FLAO</name>
<dbReference type="CDD" id="cd02511">
    <property type="entry name" value="Beta4Glucosyltransferase"/>
    <property type="match status" value="1"/>
</dbReference>